<dbReference type="InterPro" id="IPR011009">
    <property type="entry name" value="Kinase-like_dom_sf"/>
</dbReference>
<dbReference type="PROSITE" id="PS50011">
    <property type="entry name" value="PROTEIN_KINASE_DOM"/>
    <property type="match status" value="1"/>
</dbReference>
<dbReference type="Gene3D" id="1.10.510.10">
    <property type="entry name" value="Transferase(Phosphotransferase) domain 1"/>
    <property type="match status" value="1"/>
</dbReference>
<dbReference type="PROSITE" id="PS00108">
    <property type="entry name" value="PROTEIN_KINASE_ST"/>
    <property type="match status" value="1"/>
</dbReference>
<name>A0A538TS93_UNCEI</name>
<protein>
    <submittedName>
        <fullName evidence="7">Tetratricopeptide repeat protein</fullName>
    </submittedName>
</protein>
<dbReference type="InterPro" id="IPR011990">
    <property type="entry name" value="TPR-like_helical_dom_sf"/>
</dbReference>
<dbReference type="SMART" id="SM00220">
    <property type="entry name" value="S_TKc"/>
    <property type="match status" value="1"/>
</dbReference>
<dbReference type="NCBIfam" id="NF047558">
    <property type="entry name" value="TPR_END_plus"/>
    <property type="match status" value="1"/>
</dbReference>
<dbReference type="GO" id="GO:0005524">
    <property type="term" value="F:ATP binding"/>
    <property type="evidence" value="ECO:0007669"/>
    <property type="project" value="UniProtKB-UniRule"/>
</dbReference>
<dbReference type="PANTHER" id="PTHR43289:SF34">
    <property type="entry name" value="SERINE_THREONINE-PROTEIN KINASE YBDM-RELATED"/>
    <property type="match status" value="1"/>
</dbReference>
<evidence type="ECO:0000256" key="4">
    <source>
        <dbReference type="ARBA" id="ARBA00022840"/>
    </source>
</evidence>
<keyword evidence="4 5" id="KW-0067">ATP-binding</keyword>
<dbReference type="Gene3D" id="3.40.50.10070">
    <property type="entry name" value="TolB, N-terminal domain"/>
    <property type="match status" value="1"/>
</dbReference>
<keyword evidence="1" id="KW-0808">Transferase</keyword>
<dbReference type="InterPro" id="IPR008271">
    <property type="entry name" value="Ser/Thr_kinase_AS"/>
</dbReference>
<dbReference type="InterPro" id="IPR000719">
    <property type="entry name" value="Prot_kinase_dom"/>
</dbReference>
<keyword evidence="3" id="KW-0418">Kinase</keyword>
<dbReference type="InterPro" id="IPR019734">
    <property type="entry name" value="TPR_rpt"/>
</dbReference>
<dbReference type="Pfam" id="PF00069">
    <property type="entry name" value="Pkinase"/>
    <property type="match status" value="1"/>
</dbReference>
<feature type="domain" description="Protein kinase" evidence="6">
    <location>
        <begin position="14"/>
        <end position="269"/>
    </location>
</feature>
<comment type="caution">
    <text evidence="7">The sequence shown here is derived from an EMBL/GenBank/DDBJ whole genome shotgun (WGS) entry which is preliminary data.</text>
</comment>
<dbReference type="EMBL" id="VBOY01000055">
    <property type="protein sequence ID" value="TMQ66486.1"/>
    <property type="molecule type" value="Genomic_DNA"/>
</dbReference>
<gene>
    <name evidence="7" type="ORF">E6K78_06155</name>
</gene>
<evidence type="ECO:0000313" key="8">
    <source>
        <dbReference type="Proteomes" id="UP000316609"/>
    </source>
</evidence>
<dbReference type="SUPFAM" id="SSF48452">
    <property type="entry name" value="TPR-like"/>
    <property type="match status" value="2"/>
</dbReference>
<dbReference type="Gene3D" id="3.30.200.20">
    <property type="entry name" value="Phosphorylase Kinase, domain 1"/>
    <property type="match status" value="1"/>
</dbReference>
<evidence type="ECO:0000256" key="5">
    <source>
        <dbReference type="PROSITE-ProRule" id="PRU10141"/>
    </source>
</evidence>
<organism evidence="7 8">
    <name type="scientific">Eiseniibacteriota bacterium</name>
    <dbReference type="NCBI Taxonomy" id="2212470"/>
    <lineage>
        <taxon>Bacteria</taxon>
        <taxon>Candidatus Eiseniibacteriota</taxon>
    </lineage>
</organism>
<dbReference type="CDD" id="cd14014">
    <property type="entry name" value="STKc_PknB_like"/>
    <property type="match status" value="1"/>
</dbReference>
<dbReference type="Gene3D" id="1.25.40.10">
    <property type="entry name" value="Tetratricopeptide repeat domain"/>
    <property type="match status" value="2"/>
</dbReference>
<evidence type="ECO:0000256" key="2">
    <source>
        <dbReference type="ARBA" id="ARBA00022741"/>
    </source>
</evidence>
<keyword evidence="2 5" id="KW-0547">Nucleotide-binding</keyword>
<dbReference type="AlphaFoldDB" id="A0A538TS93"/>
<dbReference type="PROSITE" id="PS00107">
    <property type="entry name" value="PROTEIN_KINASE_ATP"/>
    <property type="match status" value="1"/>
</dbReference>
<dbReference type="GO" id="GO:0004674">
    <property type="term" value="F:protein serine/threonine kinase activity"/>
    <property type="evidence" value="ECO:0007669"/>
    <property type="project" value="TreeGrafter"/>
</dbReference>
<evidence type="ECO:0000256" key="1">
    <source>
        <dbReference type="ARBA" id="ARBA00022679"/>
    </source>
</evidence>
<sequence length="715" mass="79254">MSTAPGPEETISHYRLLELIGRGAMGEVWLAEDTQLPRKVAVKLLPRHLAQDRDSAARLLREAQAAASVDHPAVVTVYESGLAEGRPYIVMQRVEGETLARRLESGALPMDEALRMAREIADALAEVHALGIVHRDLKPANIVLTARGPKILDFGLASVRNSVALTAEGGVIGTPLWMSPEQLRGLPADNRSDLWALGVMLYQMITGVPPFRGETLEAVAQQILHHQPPPPSTLRGEAGHDLDFIVMKLLRKDVAHRYARAEEVLADFASCQASLAEEGAMPVASSPRLAVLYFEVMSPNPDDGYLAAGLTEDLIVDLTRVEGLQVASRAEVLAYRDRALPPRTLGRELNVDYLMLGSVRRAGQRARISAQLVRASDGHALWGDRFDRTLEDLFEVQAEVSKRIVEALRVALKPGEREMLERAPTKSAEAYALYLRGRAETDQDDRASSYAAEELLASAIQIDPEFALAHATLGECYAWRGLRWWASIEVADQALLCARRALEIEPDLFEAHLVTAMVHRLKGEPEQLLRAIERLIAMNPDHADALYWTAWSYMSMGRPERGVGILERVVERHPDQYMASSHLASCYLMLGRKEDAAQALTRARDRMVEVLRRHPDLVHARSALSGILVQLGEREAGLREIARALQMAPEDGRIRYNAACTYAQAGLPEEAIAQLKEGTRNIPSYLMDWPRHDPDLASVREHPEFIRLFGRSGDA</sequence>
<accession>A0A538TS93</accession>
<feature type="binding site" evidence="5">
    <location>
        <position position="43"/>
    </location>
    <ligand>
        <name>ATP</name>
        <dbReference type="ChEBI" id="CHEBI:30616"/>
    </ligand>
</feature>
<evidence type="ECO:0000256" key="3">
    <source>
        <dbReference type="ARBA" id="ARBA00022777"/>
    </source>
</evidence>
<evidence type="ECO:0000259" key="6">
    <source>
        <dbReference type="PROSITE" id="PS50011"/>
    </source>
</evidence>
<dbReference type="PANTHER" id="PTHR43289">
    <property type="entry name" value="MITOGEN-ACTIVATED PROTEIN KINASE KINASE KINASE 20-RELATED"/>
    <property type="match status" value="1"/>
</dbReference>
<dbReference type="SUPFAM" id="SSF56112">
    <property type="entry name" value="Protein kinase-like (PK-like)"/>
    <property type="match status" value="1"/>
</dbReference>
<dbReference type="SMART" id="SM00028">
    <property type="entry name" value="TPR"/>
    <property type="match status" value="6"/>
</dbReference>
<reference evidence="7 8" key="1">
    <citation type="journal article" date="2019" name="Nat. Microbiol.">
        <title>Mediterranean grassland soil C-N compound turnover is dependent on rainfall and depth, and is mediated by genomically divergent microorganisms.</title>
        <authorList>
            <person name="Diamond S."/>
            <person name="Andeer P.F."/>
            <person name="Li Z."/>
            <person name="Crits-Christoph A."/>
            <person name="Burstein D."/>
            <person name="Anantharaman K."/>
            <person name="Lane K.R."/>
            <person name="Thomas B.C."/>
            <person name="Pan C."/>
            <person name="Northen T.R."/>
            <person name="Banfield J.F."/>
        </authorList>
    </citation>
    <scope>NUCLEOTIDE SEQUENCE [LARGE SCALE GENOMIC DNA]</scope>
    <source>
        <strain evidence="7">WS_8</strain>
    </source>
</reference>
<proteinExistence type="predicted"/>
<dbReference type="Proteomes" id="UP000316609">
    <property type="component" value="Unassembled WGS sequence"/>
</dbReference>
<dbReference type="Pfam" id="PF13432">
    <property type="entry name" value="TPR_16"/>
    <property type="match status" value="2"/>
</dbReference>
<dbReference type="InterPro" id="IPR017441">
    <property type="entry name" value="Protein_kinase_ATP_BS"/>
</dbReference>
<evidence type="ECO:0000313" key="7">
    <source>
        <dbReference type="EMBL" id="TMQ66486.1"/>
    </source>
</evidence>